<reference evidence="1 2" key="1">
    <citation type="submission" date="2019-08" db="EMBL/GenBank/DDBJ databases">
        <title>In-depth cultivation of the pig gut microbiome towards novel bacterial diversity and tailored functional studies.</title>
        <authorList>
            <person name="Wylensek D."/>
            <person name="Hitch T.C.A."/>
            <person name="Clavel T."/>
        </authorList>
    </citation>
    <scope>NUCLEOTIDE SEQUENCE [LARGE SCALE GENOMIC DNA]</scope>
    <source>
        <strain evidence="1 2">MUC/MUC-530-WT-4D</strain>
    </source>
</reference>
<evidence type="ECO:0000313" key="1">
    <source>
        <dbReference type="EMBL" id="MST74486.1"/>
    </source>
</evidence>
<gene>
    <name evidence="1" type="ORF">FYJ75_05465</name>
</gene>
<dbReference type="Proteomes" id="UP000474024">
    <property type="component" value="Unassembled WGS sequence"/>
</dbReference>
<keyword evidence="2" id="KW-1185">Reference proteome</keyword>
<accession>A0A6L5YRF1</accession>
<comment type="caution">
    <text evidence="1">The sequence shown here is derived from an EMBL/GenBank/DDBJ whole genome shotgun (WGS) entry which is preliminary data.</text>
</comment>
<dbReference type="EMBL" id="VUNI01000006">
    <property type="protein sequence ID" value="MST74486.1"/>
    <property type="molecule type" value="Genomic_DNA"/>
</dbReference>
<dbReference type="AlphaFoldDB" id="A0A6L5YRF1"/>
<evidence type="ECO:0000313" key="2">
    <source>
        <dbReference type="Proteomes" id="UP000474024"/>
    </source>
</evidence>
<name>A0A6L5YRF1_9FIRM</name>
<organism evidence="1 2">
    <name type="scientific">Roseburia porci</name>
    <dbReference type="NCBI Taxonomy" id="2605790"/>
    <lineage>
        <taxon>Bacteria</taxon>
        <taxon>Bacillati</taxon>
        <taxon>Bacillota</taxon>
        <taxon>Clostridia</taxon>
        <taxon>Lachnospirales</taxon>
        <taxon>Lachnospiraceae</taxon>
        <taxon>Roseburia</taxon>
    </lineage>
</organism>
<protein>
    <submittedName>
        <fullName evidence="1">YkgJ family cysteine cluster protein</fullName>
    </submittedName>
</protein>
<dbReference type="RefSeq" id="WP_154429452.1">
    <property type="nucleotide sequence ID" value="NZ_VUNI01000006.1"/>
</dbReference>
<proteinExistence type="predicted"/>
<dbReference type="NCBIfam" id="NF038110">
    <property type="entry name" value="Lys_methyl_FliB"/>
    <property type="match status" value="1"/>
</dbReference>
<sequence>MILRIPDFYEDFSCIADKCTDSCCIGWEIDIDEDTYEYYYGLEGELGERFRKNVFTTEDGEYGLRLDPRGRCPFLDEKNLCDICSAYGEVALSEVCTEYPRTTIEYGNVMQKCLGLSCVEAGRMVFEKEEPITLVELQMTSAECDEEEDEADISWYHFLEYAQKKTFEILQDRRFTIWERMNHYLEYARKVQDVISEQDLDDPDWNTEQIDYQMVEVDQHMPAEESMDSFEQYQDRIYMLEQMDILNAEWRGVKNELAGQNEEAYLQGMKEWLASGDCVERDYEHLLVYFNYRYLLRTIYDYNFLTRARLAVTYTRIIRDMDALRYRKQNGHYDRADRIDVVRIFSKEMEHSEENYKIAEEEIEFSSF</sequence>